<dbReference type="SUPFAM" id="SSF54211">
    <property type="entry name" value="Ribosomal protein S5 domain 2-like"/>
    <property type="match status" value="1"/>
</dbReference>
<dbReference type="InterPro" id="IPR020568">
    <property type="entry name" value="Ribosomal_Su5_D2-typ_SF"/>
</dbReference>
<proteinExistence type="inferred from homology"/>
<evidence type="ECO:0000256" key="3">
    <source>
        <dbReference type="ARBA" id="ARBA00022759"/>
    </source>
</evidence>
<evidence type="ECO:0000256" key="5">
    <source>
        <dbReference type="ARBA" id="ARBA00022884"/>
    </source>
</evidence>
<keyword evidence="3 6" id="KW-0255">Endonuclease</keyword>
<gene>
    <name evidence="6" type="primary">rnpA</name>
    <name evidence="8" type="ORF">A2785_03640</name>
</gene>
<dbReference type="PANTHER" id="PTHR33992">
    <property type="entry name" value="RIBONUCLEASE P PROTEIN COMPONENT"/>
    <property type="match status" value="1"/>
</dbReference>
<dbReference type="NCBIfam" id="TIGR00188">
    <property type="entry name" value="rnpA"/>
    <property type="match status" value="1"/>
</dbReference>
<evidence type="ECO:0000256" key="4">
    <source>
        <dbReference type="ARBA" id="ARBA00022801"/>
    </source>
</evidence>
<dbReference type="GO" id="GO:0004526">
    <property type="term" value="F:ribonuclease P activity"/>
    <property type="evidence" value="ECO:0007669"/>
    <property type="project" value="UniProtKB-UniRule"/>
</dbReference>
<keyword evidence="2 6" id="KW-0540">Nuclease</keyword>
<dbReference type="EMBL" id="MHCI01000009">
    <property type="protein sequence ID" value="OGY16832.1"/>
    <property type="molecule type" value="Genomic_DNA"/>
</dbReference>
<keyword evidence="1 6" id="KW-0819">tRNA processing</keyword>
<dbReference type="EC" id="3.1.26.5" evidence="6 7"/>
<comment type="caution">
    <text evidence="8">The sequence shown here is derived from an EMBL/GenBank/DDBJ whole genome shotgun (WGS) entry which is preliminary data.</text>
</comment>
<dbReference type="GO" id="GO:0001682">
    <property type="term" value="P:tRNA 5'-leader removal"/>
    <property type="evidence" value="ECO:0007669"/>
    <property type="project" value="UniProtKB-UniRule"/>
</dbReference>
<dbReference type="PANTHER" id="PTHR33992:SF1">
    <property type="entry name" value="RIBONUCLEASE P PROTEIN COMPONENT"/>
    <property type="match status" value="1"/>
</dbReference>
<evidence type="ECO:0000313" key="8">
    <source>
        <dbReference type="EMBL" id="OGY16832.1"/>
    </source>
</evidence>
<dbReference type="Proteomes" id="UP000179069">
    <property type="component" value="Unassembled WGS sequence"/>
</dbReference>
<keyword evidence="5 6" id="KW-0694">RNA-binding</keyword>
<dbReference type="AlphaFoldDB" id="A0A1G1VN61"/>
<organism evidence="8 9">
    <name type="scientific">Candidatus Chisholmbacteria bacterium RIFCSPHIGHO2_01_FULL_49_18</name>
    <dbReference type="NCBI Taxonomy" id="1797590"/>
    <lineage>
        <taxon>Bacteria</taxon>
        <taxon>Candidatus Chisholmiibacteriota</taxon>
    </lineage>
</organism>
<sequence length="116" mass="13199">MLPRRHRLSLRKDADAIYREGKRIQGKYFAIIVADQKEKSNTKIAVVVSRKVAKLAVERNRLRRRATQAIRLHLNELENGYNIICTAGKASGNASFDQLHESILNDLKNTGVVMEK</sequence>
<dbReference type="HAMAP" id="MF_00227">
    <property type="entry name" value="RNase_P"/>
    <property type="match status" value="1"/>
</dbReference>
<dbReference type="GO" id="GO:0000049">
    <property type="term" value="F:tRNA binding"/>
    <property type="evidence" value="ECO:0007669"/>
    <property type="project" value="UniProtKB-UniRule"/>
</dbReference>
<comment type="similarity">
    <text evidence="6">Belongs to the RnpA family.</text>
</comment>
<evidence type="ECO:0000256" key="6">
    <source>
        <dbReference type="HAMAP-Rule" id="MF_00227"/>
    </source>
</evidence>
<dbReference type="Pfam" id="PF00825">
    <property type="entry name" value="Ribonuclease_P"/>
    <property type="match status" value="1"/>
</dbReference>
<comment type="subunit">
    <text evidence="6">Consists of a catalytic RNA component (M1 or rnpB) and a protein subunit.</text>
</comment>
<name>A0A1G1VN61_9BACT</name>
<evidence type="ECO:0000256" key="1">
    <source>
        <dbReference type="ARBA" id="ARBA00022694"/>
    </source>
</evidence>
<dbReference type="GO" id="GO:0042781">
    <property type="term" value="F:3'-tRNA processing endoribonuclease activity"/>
    <property type="evidence" value="ECO:0007669"/>
    <property type="project" value="TreeGrafter"/>
</dbReference>
<reference evidence="8 9" key="1">
    <citation type="journal article" date="2016" name="Nat. Commun.">
        <title>Thousands of microbial genomes shed light on interconnected biogeochemical processes in an aquifer system.</title>
        <authorList>
            <person name="Anantharaman K."/>
            <person name="Brown C.T."/>
            <person name="Hug L.A."/>
            <person name="Sharon I."/>
            <person name="Castelle C.J."/>
            <person name="Probst A.J."/>
            <person name="Thomas B.C."/>
            <person name="Singh A."/>
            <person name="Wilkins M.J."/>
            <person name="Karaoz U."/>
            <person name="Brodie E.L."/>
            <person name="Williams K.H."/>
            <person name="Hubbard S.S."/>
            <person name="Banfield J.F."/>
        </authorList>
    </citation>
    <scope>NUCLEOTIDE SEQUENCE [LARGE SCALE GENOMIC DNA]</scope>
</reference>
<comment type="function">
    <text evidence="6">RNaseP catalyzes the removal of the 5'-leader sequence from pre-tRNA to produce the mature 5'-terminus. It can also cleave other RNA substrates such as 4.5S RNA. The protein component plays an auxiliary but essential role in vivo by binding to the 5'-leader sequence and broadening the substrate specificity of the ribozyme.</text>
</comment>
<dbReference type="Gene3D" id="3.30.230.10">
    <property type="match status" value="1"/>
</dbReference>
<dbReference type="GO" id="GO:0030677">
    <property type="term" value="C:ribonuclease P complex"/>
    <property type="evidence" value="ECO:0007669"/>
    <property type="project" value="TreeGrafter"/>
</dbReference>
<comment type="catalytic activity">
    <reaction evidence="6">
        <text>Endonucleolytic cleavage of RNA, removing 5'-extranucleotides from tRNA precursor.</text>
        <dbReference type="EC" id="3.1.26.5"/>
    </reaction>
</comment>
<accession>A0A1G1VN61</accession>
<dbReference type="InterPro" id="IPR014721">
    <property type="entry name" value="Ribsml_uS5_D2-typ_fold_subgr"/>
</dbReference>
<keyword evidence="4 6" id="KW-0378">Hydrolase</keyword>
<evidence type="ECO:0000256" key="2">
    <source>
        <dbReference type="ARBA" id="ARBA00022722"/>
    </source>
</evidence>
<protein>
    <recommendedName>
        <fullName evidence="6 7">Ribonuclease P protein component</fullName>
        <shortName evidence="6">RNase P protein</shortName>
        <shortName evidence="6">RNaseP protein</shortName>
        <ecNumber evidence="6 7">3.1.26.5</ecNumber>
    </recommendedName>
    <alternativeName>
        <fullName evidence="6">Protein C5</fullName>
    </alternativeName>
</protein>
<evidence type="ECO:0000313" key="9">
    <source>
        <dbReference type="Proteomes" id="UP000179069"/>
    </source>
</evidence>
<evidence type="ECO:0000256" key="7">
    <source>
        <dbReference type="NCBIfam" id="TIGR00188"/>
    </source>
</evidence>
<dbReference type="InterPro" id="IPR000100">
    <property type="entry name" value="RNase_P"/>
</dbReference>